<gene>
    <name evidence="3" type="ORF">J437_LFUL019008</name>
</gene>
<keyword evidence="4" id="KW-1185">Reference proteome</keyword>
<dbReference type="Proteomes" id="UP000792457">
    <property type="component" value="Unassembled WGS sequence"/>
</dbReference>
<reference evidence="3" key="1">
    <citation type="submission" date="2013-04" db="EMBL/GenBank/DDBJ databases">
        <authorList>
            <person name="Qu J."/>
            <person name="Murali S.C."/>
            <person name="Bandaranaike D."/>
            <person name="Bellair M."/>
            <person name="Blankenburg K."/>
            <person name="Chao H."/>
            <person name="Dinh H."/>
            <person name="Doddapaneni H."/>
            <person name="Downs B."/>
            <person name="Dugan-Rocha S."/>
            <person name="Elkadiri S."/>
            <person name="Gnanaolivu R.D."/>
            <person name="Hernandez B."/>
            <person name="Javaid M."/>
            <person name="Jayaseelan J.C."/>
            <person name="Lee S."/>
            <person name="Li M."/>
            <person name="Ming W."/>
            <person name="Munidasa M."/>
            <person name="Muniz J."/>
            <person name="Nguyen L."/>
            <person name="Ongeri F."/>
            <person name="Osuji N."/>
            <person name="Pu L.-L."/>
            <person name="Puazo M."/>
            <person name="Qu C."/>
            <person name="Quiroz J."/>
            <person name="Raj R."/>
            <person name="Weissenberger G."/>
            <person name="Xin Y."/>
            <person name="Zou X."/>
            <person name="Han Y."/>
            <person name="Richards S."/>
            <person name="Worley K."/>
            <person name="Muzny D."/>
            <person name="Gibbs R."/>
        </authorList>
    </citation>
    <scope>NUCLEOTIDE SEQUENCE</scope>
    <source>
        <strain evidence="3">Sampled in the wild</strain>
    </source>
</reference>
<keyword evidence="2" id="KW-0472">Membrane</keyword>
<feature type="transmembrane region" description="Helical" evidence="2">
    <location>
        <begin position="231"/>
        <end position="251"/>
    </location>
</feature>
<protein>
    <submittedName>
        <fullName evidence="3">Uncharacterized protein</fullName>
    </submittedName>
</protein>
<evidence type="ECO:0000313" key="4">
    <source>
        <dbReference type="Proteomes" id="UP000792457"/>
    </source>
</evidence>
<proteinExistence type="predicted"/>
<organism evidence="3 4">
    <name type="scientific">Ladona fulva</name>
    <name type="common">Scarce chaser dragonfly</name>
    <name type="synonym">Libellula fulva</name>
    <dbReference type="NCBI Taxonomy" id="123851"/>
    <lineage>
        <taxon>Eukaryota</taxon>
        <taxon>Metazoa</taxon>
        <taxon>Ecdysozoa</taxon>
        <taxon>Arthropoda</taxon>
        <taxon>Hexapoda</taxon>
        <taxon>Insecta</taxon>
        <taxon>Pterygota</taxon>
        <taxon>Palaeoptera</taxon>
        <taxon>Odonata</taxon>
        <taxon>Epiprocta</taxon>
        <taxon>Anisoptera</taxon>
        <taxon>Libelluloidea</taxon>
        <taxon>Libellulidae</taxon>
        <taxon>Ladona</taxon>
    </lineage>
</organism>
<dbReference type="AlphaFoldDB" id="A0A8K0KR49"/>
<feature type="region of interest" description="Disordered" evidence="1">
    <location>
        <begin position="64"/>
        <end position="189"/>
    </location>
</feature>
<feature type="region of interest" description="Disordered" evidence="1">
    <location>
        <begin position="1"/>
        <end position="24"/>
    </location>
</feature>
<keyword evidence="2" id="KW-0812">Transmembrane</keyword>
<dbReference type="OrthoDB" id="10037294at2759"/>
<keyword evidence="2" id="KW-1133">Transmembrane helix</keyword>
<dbReference type="PANTHER" id="PTHR46876">
    <property type="entry name" value="LOW-DENSITY LIPOPROTEIN RECEPTOR-RELATED PROTEIN 11"/>
    <property type="match status" value="1"/>
</dbReference>
<dbReference type="EMBL" id="KZ309595">
    <property type="protein sequence ID" value="KAG8239322.1"/>
    <property type="molecule type" value="Genomic_DNA"/>
</dbReference>
<feature type="compositionally biased region" description="Polar residues" evidence="1">
    <location>
        <begin position="118"/>
        <end position="154"/>
    </location>
</feature>
<evidence type="ECO:0000256" key="2">
    <source>
        <dbReference type="SAM" id="Phobius"/>
    </source>
</evidence>
<evidence type="ECO:0000313" key="3">
    <source>
        <dbReference type="EMBL" id="KAG8239322.1"/>
    </source>
</evidence>
<name>A0A8K0KR49_LADFU</name>
<sequence>MVADSDSMPNYGEGPQGEYSSVDGKAYIGQADSYFNTPYRQPVQSNWPLTHQQIGLSGDMHQQNENVKGLREEASRKRPNPPPPAPDLPHEIIPSPERRPIALPPDYYYEDSNGGRHPTNSQSHSGNSNYQQLNGISPTHNQMVEQQKAGTASNHDVPPENNQEKMKKEEDDLEESPLKHAKNTQKAAALKVMSPQHVLPVHSSVKHEAATQNNEGSNDVPDGESGRPKGAILSLTLGMGITAIMIALMAWRIRVIKRRLRRVGGKSPYAHDADYLVNGMYL</sequence>
<feature type="region of interest" description="Disordered" evidence="1">
    <location>
        <begin position="203"/>
        <end position="227"/>
    </location>
</feature>
<evidence type="ECO:0000256" key="1">
    <source>
        <dbReference type="SAM" id="MobiDB-lite"/>
    </source>
</evidence>
<comment type="caution">
    <text evidence="3">The sequence shown here is derived from an EMBL/GenBank/DDBJ whole genome shotgun (WGS) entry which is preliminary data.</text>
</comment>
<accession>A0A8K0KR49</accession>
<reference evidence="3" key="2">
    <citation type="submission" date="2017-10" db="EMBL/GenBank/DDBJ databases">
        <title>Ladona fulva Genome sequencing and assembly.</title>
        <authorList>
            <person name="Murali S."/>
            <person name="Richards S."/>
            <person name="Bandaranaike D."/>
            <person name="Bellair M."/>
            <person name="Blankenburg K."/>
            <person name="Chao H."/>
            <person name="Dinh H."/>
            <person name="Doddapaneni H."/>
            <person name="Dugan-Rocha S."/>
            <person name="Elkadiri S."/>
            <person name="Gnanaolivu R."/>
            <person name="Hernandez B."/>
            <person name="Skinner E."/>
            <person name="Javaid M."/>
            <person name="Lee S."/>
            <person name="Li M."/>
            <person name="Ming W."/>
            <person name="Munidasa M."/>
            <person name="Muniz J."/>
            <person name="Nguyen L."/>
            <person name="Hughes D."/>
            <person name="Osuji N."/>
            <person name="Pu L.-L."/>
            <person name="Puazo M."/>
            <person name="Qu C."/>
            <person name="Quiroz J."/>
            <person name="Raj R."/>
            <person name="Weissenberger G."/>
            <person name="Xin Y."/>
            <person name="Zou X."/>
            <person name="Han Y."/>
            <person name="Worley K."/>
            <person name="Muzny D."/>
            <person name="Gibbs R."/>
        </authorList>
    </citation>
    <scope>NUCLEOTIDE SEQUENCE</scope>
    <source>
        <strain evidence="3">Sampled in the wild</strain>
    </source>
</reference>
<dbReference type="PANTHER" id="PTHR46876:SF1">
    <property type="entry name" value="LOW-DENSITY LIPOPROTEIN RECEPTOR-RELATED PROTEIN 11"/>
    <property type="match status" value="1"/>
</dbReference>